<evidence type="ECO:0000313" key="3">
    <source>
        <dbReference type="Proteomes" id="UP000076967"/>
    </source>
</evidence>
<dbReference type="InterPro" id="IPR010359">
    <property type="entry name" value="IrrE_HExxH"/>
</dbReference>
<sequence>MSCCHQITKTEQFVNDLYQEIGITETHQLEIDELSQLLNIWIHYASIPSRAIDSAKGLSTMFIDDRNNLVKQWLEFLHELCHLLRHAGNQTLMPKQFTDAQEKEAERFVLYAAIPFSMLNRLTLPTRKSDAIAFVAHEFRVPLELAERRIEQIEHDNYQSKLMLENNSTFNGSSLTFDEDLNNDSSLGVRIRAYYDYDGDWSRPHTLVVEQPAGFNWDSQLPIQIDKNYRQCDIPPYLPGSAASVLSEDIQVIHDKPGFVSINLSKIAWRHGKSIDQLFLSVDTIEDALNF</sequence>
<comment type="caution">
    <text evidence="2">The sequence shown here is derived from an EMBL/GenBank/DDBJ whole genome shotgun (WGS) entry which is preliminary data.</text>
</comment>
<reference evidence="2 3" key="1">
    <citation type="submission" date="2016-03" db="EMBL/GenBank/DDBJ databases">
        <title>Draft genome sequence of Paenibacillus glacialis DSM 22343.</title>
        <authorList>
            <person name="Shin S.-K."/>
            <person name="Yi H."/>
        </authorList>
    </citation>
    <scope>NUCLEOTIDE SEQUENCE [LARGE SCALE GENOMIC DNA]</scope>
    <source>
        <strain evidence="2 3">DSM 22343</strain>
    </source>
</reference>
<dbReference type="EMBL" id="LVJH01000070">
    <property type="protein sequence ID" value="OAB34167.1"/>
    <property type="molecule type" value="Genomic_DNA"/>
</dbReference>
<keyword evidence="3" id="KW-1185">Reference proteome</keyword>
<dbReference type="AlphaFoldDB" id="A0A168DG47"/>
<dbReference type="OrthoDB" id="2417909at2"/>
<dbReference type="Pfam" id="PF06114">
    <property type="entry name" value="Peptidase_M78"/>
    <property type="match status" value="1"/>
</dbReference>
<organism evidence="2 3">
    <name type="scientific">Paenibacillus glacialis</name>
    <dbReference type="NCBI Taxonomy" id="494026"/>
    <lineage>
        <taxon>Bacteria</taxon>
        <taxon>Bacillati</taxon>
        <taxon>Bacillota</taxon>
        <taxon>Bacilli</taxon>
        <taxon>Bacillales</taxon>
        <taxon>Paenibacillaceae</taxon>
        <taxon>Paenibacillus</taxon>
    </lineage>
</organism>
<dbReference type="STRING" id="494026.PGLA_25060"/>
<protein>
    <recommendedName>
        <fullName evidence="1">IrrE N-terminal-like domain-containing protein</fullName>
    </recommendedName>
</protein>
<gene>
    <name evidence="2" type="ORF">PGLA_25060</name>
</gene>
<proteinExistence type="predicted"/>
<evidence type="ECO:0000259" key="1">
    <source>
        <dbReference type="Pfam" id="PF06114"/>
    </source>
</evidence>
<dbReference type="RefSeq" id="WP_068537909.1">
    <property type="nucleotide sequence ID" value="NZ_LVJH01000070.1"/>
</dbReference>
<evidence type="ECO:0000313" key="2">
    <source>
        <dbReference type="EMBL" id="OAB34167.1"/>
    </source>
</evidence>
<accession>A0A168DG47</accession>
<dbReference type="Proteomes" id="UP000076967">
    <property type="component" value="Unassembled WGS sequence"/>
</dbReference>
<feature type="domain" description="IrrE N-terminal-like" evidence="1">
    <location>
        <begin position="39"/>
        <end position="150"/>
    </location>
</feature>
<name>A0A168DG47_9BACL</name>